<dbReference type="InterPro" id="IPR050091">
    <property type="entry name" value="PKS_NRPS_Biosynth_Enz"/>
</dbReference>
<keyword evidence="3" id="KW-0808">Transferase</keyword>
<dbReference type="InterPro" id="IPR009081">
    <property type="entry name" value="PP-bd_ACP"/>
</dbReference>
<dbReference type="PROSITE" id="PS00012">
    <property type="entry name" value="PHOSPHOPANTETHEINE"/>
    <property type="match status" value="1"/>
</dbReference>
<dbReference type="InterPro" id="IPR006162">
    <property type="entry name" value="Ppantetheine_attach_site"/>
</dbReference>
<keyword evidence="5" id="KW-0511">Multifunctional enzyme</keyword>
<dbReference type="PANTHER" id="PTHR43775">
    <property type="entry name" value="FATTY ACID SYNTHASE"/>
    <property type="match status" value="1"/>
</dbReference>
<dbReference type="PROSITE" id="PS00606">
    <property type="entry name" value="KS3_1"/>
    <property type="match status" value="1"/>
</dbReference>
<dbReference type="EMBL" id="JBHFAB010000014">
    <property type="protein sequence ID" value="MFC1418886.1"/>
    <property type="molecule type" value="Genomic_DNA"/>
</dbReference>
<name>A0ABV6VYR4_9ACTN</name>
<dbReference type="InterPro" id="IPR014031">
    <property type="entry name" value="Ketoacyl_synth_C"/>
</dbReference>
<dbReference type="PROSITE" id="PS50075">
    <property type="entry name" value="CARRIER"/>
    <property type="match status" value="1"/>
</dbReference>
<keyword evidence="4" id="KW-0045">Antibiotic biosynthesis</keyword>
<dbReference type="PROSITE" id="PS52004">
    <property type="entry name" value="KS3_2"/>
    <property type="match status" value="1"/>
</dbReference>
<evidence type="ECO:0000256" key="4">
    <source>
        <dbReference type="ARBA" id="ARBA00023194"/>
    </source>
</evidence>
<dbReference type="InterPro" id="IPR001227">
    <property type="entry name" value="Ac_transferase_dom_sf"/>
</dbReference>
<keyword evidence="2" id="KW-0597">Phosphoprotein</keyword>
<dbReference type="RefSeq" id="WP_380537676.1">
    <property type="nucleotide sequence ID" value="NZ_JBHFAB010000014.1"/>
</dbReference>
<gene>
    <name evidence="10" type="ORF">ACEZDE_19935</name>
</gene>
<feature type="domain" description="Carrier" evidence="8">
    <location>
        <begin position="918"/>
        <end position="993"/>
    </location>
</feature>
<feature type="compositionally biased region" description="Low complexity" evidence="7">
    <location>
        <begin position="901"/>
        <end position="911"/>
    </location>
</feature>
<dbReference type="InterPro" id="IPR014043">
    <property type="entry name" value="Acyl_transferase_dom"/>
</dbReference>
<dbReference type="Pfam" id="PF00698">
    <property type="entry name" value="Acyl_transf_1"/>
    <property type="match status" value="1"/>
</dbReference>
<dbReference type="InterPro" id="IPR014030">
    <property type="entry name" value="Ketoacyl_synth_N"/>
</dbReference>
<dbReference type="InterPro" id="IPR016035">
    <property type="entry name" value="Acyl_Trfase/lysoPLipase"/>
</dbReference>
<dbReference type="SMART" id="SM00827">
    <property type="entry name" value="PKS_AT"/>
    <property type="match status" value="1"/>
</dbReference>
<dbReference type="Gene3D" id="3.40.366.10">
    <property type="entry name" value="Malonyl-Coenzyme A Acyl Carrier Protein, domain 2"/>
    <property type="match status" value="1"/>
</dbReference>
<dbReference type="PANTHER" id="PTHR43775:SF51">
    <property type="entry name" value="INACTIVE PHENOLPHTHIOCEROL SYNTHESIS POLYKETIDE SYNTHASE TYPE I PKS1-RELATED"/>
    <property type="match status" value="1"/>
</dbReference>
<dbReference type="InterPro" id="IPR020806">
    <property type="entry name" value="PKS_PP-bd"/>
</dbReference>
<dbReference type="SMART" id="SM00823">
    <property type="entry name" value="PKS_PP"/>
    <property type="match status" value="1"/>
</dbReference>
<evidence type="ECO:0000256" key="3">
    <source>
        <dbReference type="ARBA" id="ARBA00022679"/>
    </source>
</evidence>
<dbReference type="InterPro" id="IPR018201">
    <property type="entry name" value="Ketoacyl_synth_AS"/>
</dbReference>
<dbReference type="SMART" id="SM00825">
    <property type="entry name" value="PKS_KS"/>
    <property type="match status" value="1"/>
</dbReference>
<dbReference type="InterPro" id="IPR016039">
    <property type="entry name" value="Thiolase-like"/>
</dbReference>
<keyword evidence="1" id="KW-0596">Phosphopantetheine</keyword>
<dbReference type="Pfam" id="PF02801">
    <property type="entry name" value="Ketoacyl-synt_C"/>
    <property type="match status" value="1"/>
</dbReference>
<feature type="region of interest" description="Disordered" evidence="7">
    <location>
        <begin position="884"/>
        <end position="916"/>
    </location>
</feature>
<dbReference type="Pfam" id="PF00550">
    <property type="entry name" value="PP-binding"/>
    <property type="match status" value="1"/>
</dbReference>
<protein>
    <submittedName>
        <fullName evidence="10">Beta-ketoacyl synthase N-terminal-like domain-containing protein</fullName>
    </submittedName>
</protein>
<dbReference type="SUPFAM" id="SSF47336">
    <property type="entry name" value="ACP-like"/>
    <property type="match status" value="1"/>
</dbReference>
<keyword evidence="11" id="KW-1185">Reference proteome</keyword>
<keyword evidence="6" id="KW-0012">Acyltransferase</keyword>
<dbReference type="SUPFAM" id="SSF53901">
    <property type="entry name" value="Thiolase-like"/>
    <property type="match status" value="1"/>
</dbReference>
<dbReference type="Proteomes" id="UP001592531">
    <property type="component" value="Unassembled WGS sequence"/>
</dbReference>
<proteinExistence type="predicted"/>
<dbReference type="InterPro" id="IPR036736">
    <property type="entry name" value="ACP-like_sf"/>
</dbReference>
<feature type="domain" description="Ketosynthase family 3 (KS3)" evidence="9">
    <location>
        <begin position="12"/>
        <end position="434"/>
    </location>
</feature>
<dbReference type="InterPro" id="IPR020841">
    <property type="entry name" value="PKS_Beta-ketoAc_synthase_dom"/>
</dbReference>
<evidence type="ECO:0000313" key="10">
    <source>
        <dbReference type="EMBL" id="MFC1418886.1"/>
    </source>
</evidence>
<evidence type="ECO:0000256" key="1">
    <source>
        <dbReference type="ARBA" id="ARBA00022450"/>
    </source>
</evidence>
<dbReference type="Pfam" id="PF16197">
    <property type="entry name" value="KAsynt_C_assoc"/>
    <property type="match status" value="1"/>
</dbReference>
<evidence type="ECO:0000259" key="9">
    <source>
        <dbReference type="PROSITE" id="PS52004"/>
    </source>
</evidence>
<dbReference type="InterPro" id="IPR016036">
    <property type="entry name" value="Malonyl_transacylase_ACP-bd"/>
</dbReference>
<dbReference type="Gene3D" id="3.30.70.3290">
    <property type="match status" value="1"/>
</dbReference>
<dbReference type="SUPFAM" id="SSF55048">
    <property type="entry name" value="Probable ACP-binding domain of malonyl-CoA ACP transacylase"/>
    <property type="match status" value="1"/>
</dbReference>
<dbReference type="Gene3D" id="3.40.47.10">
    <property type="match status" value="1"/>
</dbReference>
<dbReference type="CDD" id="cd00833">
    <property type="entry name" value="PKS"/>
    <property type="match status" value="1"/>
</dbReference>
<accession>A0ABV6VYR4</accession>
<evidence type="ECO:0000256" key="6">
    <source>
        <dbReference type="ARBA" id="ARBA00023315"/>
    </source>
</evidence>
<organism evidence="10 11">
    <name type="scientific">Streptacidiphilus cavernicola</name>
    <dbReference type="NCBI Taxonomy" id="3342716"/>
    <lineage>
        <taxon>Bacteria</taxon>
        <taxon>Bacillati</taxon>
        <taxon>Actinomycetota</taxon>
        <taxon>Actinomycetes</taxon>
        <taxon>Kitasatosporales</taxon>
        <taxon>Streptomycetaceae</taxon>
        <taxon>Streptacidiphilus</taxon>
    </lineage>
</organism>
<sequence length="1000" mass="106211">MNTHSGDDDLDDDLIAIVAMECRLPQAEDVDEFWKRLTDAESVITDLTDADLAAAGVPDSQSSRPDYVRRAGVLDGVSDFDSGYFGYSSREADVLDVQQRLMLEKSVSLLERANIDPRRTEHRIGVFAGSGMSTYLFRVLNRPDLVEALGETVVRHGNDKDFLSTRISYKLNLRGPSVNVQTACSTGLVAVHSAVQSLLLDECDAAIAGAVYVRLPQDAGYRYQVGGVLSPDGVCRPFDAQANGTLFTNGLGLVLLKRLRDAVADGDDIHAVIAGSAVNNDGARKASFTAPSVSGQVRVLSDALALSGAKQTDVTYIEAHGTGTALGDPIEIEAIKQAYGLDGEACGIGSLKGNFGHLNIAAGILGLIKAALVLKHRYVPPTVNVREVSPALELDGSRYFVTTQGRHLDGDGPAWAAVSAFGMGGTNGHVVLRSFDRVPTVPGPPAGPVSGPSILTFSARSEAALRRQAARLAGRLAADADGRPAEYAHTLSAGRTLHPYRASLAVVDRTEAVARLKAEQYHVGSETDPNEVTFVFAGQGTQRQAMGSVLAANNPAFARRLDEAVTAVNRHTDADLGSFLRPEGPADVTDTAVAQPLLFAVEYALATTLIDAGVRPRYLFGHSLGEVVAATVADVFDLRTAAELVAARARAMARCAPGAMLSVGRLDPFAELIDADALVVAATNSPRQFVLSGTRGGIERAVARAVEAGVHHQRLATSHAFHSPLMQDAADEFLGFLKQIDLRAPRIPLVSNITGRLLTGYEARNPHYWADHLVRSVDFAGSVDTLLKLGARRFVEIGSGRSMSNLIRANAGSAADPAHALALAQTLGEPEHEDESFADAVALGWASDPAVDIEAFTAAGRMVPLPTYPFEKRLHWVDEPAGRPEAVAPSAVPAPGPEPEAPAAETPSAAADQHGPDAATEEIRLIVGQIFASFLGESEADDDLGFFELGGNSLMAIQLINKLRETFELDLSVRDFYENSSISATTRVMRSMLLEEPVNA</sequence>
<evidence type="ECO:0000313" key="11">
    <source>
        <dbReference type="Proteomes" id="UP001592531"/>
    </source>
</evidence>
<evidence type="ECO:0000256" key="2">
    <source>
        <dbReference type="ARBA" id="ARBA00022553"/>
    </source>
</evidence>
<evidence type="ECO:0000256" key="7">
    <source>
        <dbReference type="SAM" id="MobiDB-lite"/>
    </source>
</evidence>
<evidence type="ECO:0000256" key="5">
    <source>
        <dbReference type="ARBA" id="ARBA00023268"/>
    </source>
</evidence>
<evidence type="ECO:0000259" key="8">
    <source>
        <dbReference type="PROSITE" id="PS50075"/>
    </source>
</evidence>
<dbReference type="Pfam" id="PF00109">
    <property type="entry name" value="ketoacyl-synt"/>
    <property type="match status" value="1"/>
</dbReference>
<reference evidence="10 11" key="1">
    <citation type="submission" date="2024-09" db="EMBL/GenBank/DDBJ databases">
        <authorList>
            <person name="Lee S.D."/>
        </authorList>
    </citation>
    <scope>NUCLEOTIDE SEQUENCE [LARGE SCALE GENOMIC DNA]</scope>
    <source>
        <strain evidence="10 11">N8-3</strain>
    </source>
</reference>
<comment type="caution">
    <text evidence="10">The sequence shown here is derived from an EMBL/GenBank/DDBJ whole genome shotgun (WGS) entry which is preliminary data.</text>
</comment>
<dbReference type="Gene3D" id="1.10.1200.10">
    <property type="entry name" value="ACP-like"/>
    <property type="match status" value="1"/>
</dbReference>
<dbReference type="InterPro" id="IPR032821">
    <property type="entry name" value="PKS_assoc"/>
</dbReference>
<dbReference type="SUPFAM" id="SSF52151">
    <property type="entry name" value="FabD/lysophospholipase-like"/>
    <property type="match status" value="1"/>
</dbReference>